<gene>
    <name evidence="1" type="ORF">HMPREF0658_0301</name>
</gene>
<evidence type="ECO:0000313" key="1">
    <source>
        <dbReference type="EMBL" id="EFM02743.1"/>
    </source>
</evidence>
<dbReference type="BioCyc" id="PMAR862515-HMP:GMOO-311-MONOMER"/>
<reference evidence="1" key="1">
    <citation type="submission" date="2010-07" db="EMBL/GenBank/DDBJ databases">
        <authorList>
            <person name="Muzny D."/>
            <person name="Qin X."/>
            <person name="Deng J."/>
            <person name="Jiang H."/>
            <person name="Liu Y."/>
            <person name="Qu J."/>
            <person name="Song X.-Z."/>
            <person name="Zhang L."/>
            <person name="Thornton R."/>
            <person name="Coyle M."/>
            <person name="Francisco L."/>
            <person name="Jackson L."/>
            <person name="Javaid M."/>
            <person name="Korchina V."/>
            <person name="Kovar C."/>
            <person name="Mata R."/>
            <person name="Mathew T."/>
            <person name="Ngo R."/>
            <person name="Nguyen L."/>
            <person name="Nguyen N."/>
            <person name="Okwuonu G."/>
            <person name="Ongeri F."/>
            <person name="Pham C."/>
            <person name="Simmons D."/>
            <person name="Wilczek-Boney K."/>
            <person name="Hale W."/>
            <person name="Jakkamsetti A."/>
            <person name="Pham P."/>
            <person name="Ruth R."/>
            <person name="San Lucas F."/>
            <person name="Warren J."/>
            <person name="Zhang J."/>
            <person name="Zhao Z."/>
            <person name="Zhou C."/>
            <person name="Zhu D."/>
            <person name="Lee S."/>
            <person name="Bess C."/>
            <person name="Blankenburg K."/>
            <person name="Forbes L."/>
            <person name="Fu Q."/>
            <person name="Gubbala S."/>
            <person name="Hirani K."/>
            <person name="Jayaseelan J.C."/>
            <person name="Lara F."/>
            <person name="Munidasa M."/>
            <person name="Palculict T."/>
            <person name="Patil S."/>
            <person name="Pu L.-L."/>
            <person name="Saada N."/>
            <person name="Tang L."/>
            <person name="Weissenberger G."/>
            <person name="Zhu Y."/>
            <person name="Hemphill L."/>
            <person name="Shang Y."/>
            <person name="Youmans B."/>
            <person name="Ayvaz T."/>
            <person name="Ross M."/>
            <person name="Santibanez J."/>
            <person name="Aqrawi P."/>
            <person name="Gross S."/>
            <person name="Joshi V."/>
            <person name="Fowler G."/>
            <person name="Nazareth L."/>
            <person name="Reid J."/>
            <person name="Worley K."/>
            <person name="Petrosino J."/>
            <person name="Highlander S."/>
            <person name="Gibbs R."/>
        </authorList>
    </citation>
    <scope>NUCLEOTIDE SEQUENCE [LARGE SCALE GENOMIC DNA]</scope>
    <source>
        <strain evidence="1">DSM 16973</strain>
    </source>
</reference>
<organism evidence="1 2">
    <name type="scientific">Hoylesella marshii DSM 16973 = JCM 13450</name>
    <dbReference type="NCBI Taxonomy" id="862515"/>
    <lineage>
        <taxon>Bacteria</taxon>
        <taxon>Pseudomonadati</taxon>
        <taxon>Bacteroidota</taxon>
        <taxon>Bacteroidia</taxon>
        <taxon>Bacteroidales</taxon>
        <taxon>Prevotellaceae</taxon>
        <taxon>Hoylesella</taxon>
    </lineage>
</organism>
<proteinExistence type="predicted"/>
<dbReference type="AlphaFoldDB" id="E0NQ50"/>
<keyword evidence="2" id="KW-1185">Reference proteome</keyword>
<accession>E0NQ50</accession>
<dbReference type="STRING" id="862515.HMPREF0658_0301"/>
<dbReference type="EMBL" id="AEEI01000012">
    <property type="protein sequence ID" value="EFM02743.1"/>
    <property type="molecule type" value="Genomic_DNA"/>
</dbReference>
<name>E0NQ50_9BACT</name>
<dbReference type="Proteomes" id="UP000004394">
    <property type="component" value="Unassembled WGS sequence"/>
</dbReference>
<protein>
    <submittedName>
        <fullName evidence="1">Uncharacterized protein</fullName>
    </submittedName>
</protein>
<sequence>MHVGKEDRIGYHIKGEKRISKMIGMDGLPIEKVQNEYYIVSKNKKSAVVIGYVAYPTGAISLYLVRNSHVKSEQAFPVDDNMEIELLTHVMDEIKRSNNNYNVKDMQISLMTCGVANLNISKKYWDKKQFKILWLQQPLFKRFHEILRRYGYDIYDITHNDFYPVTASMIRNYHILPDSCSLNNLAIDGIVILKCKKVNRKTEYQTATFSSRQEWATSLTTRMSVRML</sequence>
<comment type="caution">
    <text evidence="1">The sequence shown here is derived from an EMBL/GenBank/DDBJ whole genome shotgun (WGS) entry which is preliminary data.</text>
</comment>
<dbReference type="HOGENOM" id="CLU_1213935_0_0_10"/>
<evidence type="ECO:0000313" key="2">
    <source>
        <dbReference type="Proteomes" id="UP000004394"/>
    </source>
</evidence>